<gene>
    <name evidence="1" type="ORF">C8C78_11465</name>
</gene>
<proteinExistence type="predicted"/>
<evidence type="ECO:0000313" key="1">
    <source>
        <dbReference type="EMBL" id="PXV65406.1"/>
    </source>
</evidence>
<dbReference type="STRING" id="54121.SAMN04515653_11828"/>
<dbReference type="PANTHER" id="PTHR40069:SF1">
    <property type="entry name" value="YWBE PROTEIN"/>
    <property type="match status" value="1"/>
</dbReference>
<evidence type="ECO:0000313" key="2">
    <source>
        <dbReference type="Proteomes" id="UP000247389"/>
    </source>
</evidence>
<dbReference type="Pfam" id="PF09962">
    <property type="entry name" value="DUF2196"/>
    <property type="match status" value="1"/>
</dbReference>
<accession>A0A1M7IGZ0</accession>
<reference evidence="1 2" key="1">
    <citation type="submission" date="2018-04" db="EMBL/GenBank/DDBJ databases">
        <title>Subsurface microbial communities from deep shales in Ohio and West Virginia, USA.</title>
        <authorList>
            <person name="Wrighton K."/>
        </authorList>
    </citation>
    <scope>NUCLEOTIDE SEQUENCE [LARGE SCALE GENOMIC DNA]</scope>
    <source>
        <strain evidence="1 2">MSL28</strain>
    </source>
</reference>
<dbReference type="RefSeq" id="WP_073156698.1">
    <property type="nucleotide sequence ID" value="NZ_FRCV01000002.1"/>
</dbReference>
<comment type="caution">
    <text evidence="1">The sequence shown here is derived from an EMBL/GenBank/DDBJ whole genome shotgun (WGS) entry which is preliminary data.</text>
</comment>
<dbReference type="NCBIfam" id="TIGR03833">
    <property type="entry name" value="YwbE family protein"/>
    <property type="match status" value="1"/>
</dbReference>
<dbReference type="OrthoDB" id="9804519at2"/>
<protein>
    <submittedName>
        <fullName evidence="1">Putative repeat protein (TIGR03833 family)</fullName>
    </submittedName>
</protein>
<organism evidence="1 2">
    <name type="scientific">Halanaerobium congolense</name>
    <dbReference type="NCBI Taxonomy" id="54121"/>
    <lineage>
        <taxon>Bacteria</taxon>
        <taxon>Bacillati</taxon>
        <taxon>Bacillota</taxon>
        <taxon>Clostridia</taxon>
        <taxon>Halanaerobiales</taxon>
        <taxon>Halanaerobiaceae</taxon>
        <taxon>Halanaerobium</taxon>
    </lineage>
</organism>
<dbReference type="EMBL" id="QICM01000014">
    <property type="protein sequence ID" value="PXV65406.1"/>
    <property type="molecule type" value="Genomic_DNA"/>
</dbReference>
<dbReference type="Proteomes" id="UP000247389">
    <property type="component" value="Unassembled WGS sequence"/>
</dbReference>
<dbReference type="AlphaFoldDB" id="A0A1M7IGZ0"/>
<name>A0A1M7IGZ0_9FIRM</name>
<dbReference type="InterPro" id="IPR019240">
    <property type="entry name" value="DUF2196"/>
</dbReference>
<sequence length="66" mass="7264">MTGNKRSEIKKGLKVKVVQKKDQRSGKLTEGIVKRILTNSAAHPHGIKVMLESGKVGRVKEIKGEI</sequence>
<dbReference type="PANTHER" id="PTHR40069">
    <property type="entry name" value="YWBE PROTEIN"/>
    <property type="match status" value="1"/>
</dbReference>